<reference evidence="2" key="1">
    <citation type="submission" date="2023-06" db="EMBL/GenBank/DDBJ databases">
        <title>Reference genome for the Northern bat (Eptesicus nilssonii), a most northern bat species.</title>
        <authorList>
            <person name="Laine V.N."/>
            <person name="Pulliainen A.T."/>
            <person name="Lilley T.M."/>
        </authorList>
    </citation>
    <scope>NUCLEOTIDE SEQUENCE</scope>
    <source>
        <strain evidence="2">BLF_Eptnil</strain>
        <tissue evidence="2">Kidney</tissue>
    </source>
</reference>
<accession>A0AA40I0W6</accession>
<proteinExistence type="inferred from homology"/>
<sequence length="147" mass="16382">MRVPALQQTCFCCAQLPVRPEAHRQPNASSPKAAEAFQSASGWRFARIAFPTDPVSAATDIDIVKETLAIQCHRFEFSCQVLGLCISGIDFATRKIAKLLKPQKVIEQNGDSFTIHTYSSLRNYLVQFKVAKNLMKIPKAWITGNAR</sequence>
<protein>
    <submittedName>
        <fullName evidence="2">Uncharacterized protein</fullName>
    </submittedName>
</protein>
<evidence type="ECO:0000256" key="1">
    <source>
        <dbReference type="ARBA" id="ARBA00008390"/>
    </source>
</evidence>
<gene>
    <name evidence="2" type="ORF">QTO34_019090</name>
</gene>
<dbReference type="Proteomes" id="UP001177744">
    <property type="component" value="Unassembled WGS sequence"/>
</dbReference>
<organism evidence="2 3">
    <name type="scientific">Cnephaeus nilssonii</name>
    <name type="common">Northern bat</name>
    <name type="synonym">Eptesicus nilssonii</name>
    <dbReference type="NCBI Taxonomy" id="3371016"/>
    <lineage>
        <taxon>Eukaryota</taxon>
        <taxon>Metazoa</taxon>
        <taxon>Chordata</taxon>
        <taxon>Craniata</taxon>
        <taxon>Vertebrata</taxon>
        <taxon>Euteleostomi</taxon>
        <taxon>Mammalia</taxon>
        <taxon>Eutheria</taxon>
        <taxon>Laurasiatheria</taxon>
        <taxon>Chiroptera</taxon>
        <taxon>Yangochiroptera</taxon>
        <taxon>Vespertilionidae</taxon>
        <taxon>Cnephaeus</taxon>
    </lineage>
</organism>
<dbReference type="InterPro" id="IPR012674">
    <property type="entry name" value="Calycin"/>
</dbReference>
<evidence type="ECO:0000313" key="3">
    <source>
        <dbReference type="Proteomes" id="UP001177744"/>
    </source>
</evidence>
<dbReference type="SUPFAM" id="SSF50814">
    <property type="entry name" value="Lipocalins"/>
    <property type="match status" value="1"/>
</dbReference>
<dbReference type="GO" id="GO:0008289">
    <property type="term" value="F:lipid binding"/>
    <property type="evidence" value="ECO:0007669"/>
    <property type="project" value="InterPro"/>
</dbReference>
<dbReference type="EMBL" id="JAULJE010000008">
    <property type="protein sequence ID" value="KAK1340520.1"/>
    <property type="molecule type" value="Genomic_DNA"/>
</dbReference>
<dbReference type="AlphaFoldDB" id="A0AA40I0W6"/>
<name>A0AA40I0W6_CNENI</name>
<evidence type="ECO:0000313" key="2">
    <source>
        <dbReference type="EMBL" id="KAK1340520.1"/>
    </source>
</evidence>
<dbReference type="PANTHER" id="PTHR11955">
    <property type="entry name" value="FATTY ACID BINDING PROTEIN"/>
    <property type="match status" value="1"/>
</dbReference>
<comment type="similarity">
    <text evidence="1">Belongs to the calycin superfamily. Fatty-acid binding protein (FABP) family.</text>
</comment>
<dbReference type="Gene3D" id="2.40.128.20">
    <property type="match status" value="1"/>
</dbReference>
<dbReference type="InterPro" id="IPR031259">
    <property type="entry name" value="ILBP"/>
</dbReference>
<comment type="caution">
    <text evidence="2">The sequence shown here is derived from an EMBL/GenBank/DDBJ whole genome shotgun (WGS) entry which is preliminary data.</text>
</comment>
<keyword evidence="3" id="KW-1185">Reference proteome</keyword>